<dbReference type="InterPro" id="IPR037241">
    <property type="entry name" value="E2F-DP_heterodim"/>
</dbReference>
<dbReference type="Proteomes" id="UP000247409">
    <property type="component" value="Unassembled WGS sequence"/>
</dbReference>
<dbReference type="InterPro" id="IPR036388">
    <property type="entry name" value="WH-like_DNA-bd_sf"/>
</dbReference>
<reference evidence="11 12" key="1">
    <citation type="journal article" date="2018" name="Mol. Biol. Evol.">
        <title>Analysis of the draft genome of the red seaweed Gracilariopsis chorda provides insights into genome size evolution in Rhodophyta.</title>
        <authorList>
            <person name="Lee J."/>
            <person name="Yang E.C."/>
            <person name="Graf L."/>
            <person name="Yang J.H."/>
            <person name="Qiu H."/>
            <person name="Zel Zion U."/>
            <person name="Chan C.X."/>
            <person name="Stephens T.G."/>
            <person name="Weber A.P.M."/>
            <person name="Boo G.H."/>
            <person name="Boo S.M."/>
            <person name="Kim K.M."/>
            <person name="Shin Y."/>
            <person name="Jung M."/>
            <person name="Lee S.J."/>
            <person name="Yim H.S."/>
            <person name="Lee J.H."/>
            <person name="Bhattacharya D."/>
            <person name="Yoon H.S."/>
        </authorList>
    </citation>
    <scope>NUCLEOTIDE SEQUENCE [LARGE SCALE GENOMIC DNA]</scope>
    <source>
        <strain evidence="11 12">SKKU-2015</strain>
        <tissue evidence="11">Whole body</tissue>
    </source>
</reference>
<keyword evidence="6 7" id="KW-0539">Nucleus</keyword>
<comment type="similarity">
    <text evidence="2 7">Belongs to the E2F/DP family.</text>
</comment>
<dbReference type="GO" id="GO:0005667">
    <property type="term" value="C:transcription regulator complex"/>
    <property type="evidence" value="ECO:0007669"/>
    <property type="project" value="InterPro"/>
</dbReference>
<dbReference type="STRING" id="448386.A0A2V3J180"/>
<comment type="caution">
    <text evidence="11">The sequence shown here is derived from an EMBL/GenBank/DDBJ whole genome shotgun (WGS) entry which is preliminary data.</text>
</comment>
<dbReference type="SUPFAM" id="SSF46785">
    <property type="entry name" value="Winged helix' DNA-binding domain"/>
    <property type="match status" value="1"/>
</dbReference>
<dbReference type="AlphaFoldDB" id="A0A2V3J180"/>
<dbReference type="SMART" id="SM01372">
    <property type="entry name" value="E2F_TDP"/>
    <property type="match status" value="1"/>
</dbReference>
<dbReference type="FunFam" id="1.10.10.10:FF:000360">
    <property type="entry name" value="Transcription factor Dp-1, a"/>
    <property type="match status" value="1"/>
</dbReference>
<organism evidence="11 12">
    <name type="scientific">Gracilariopsis chorda</name>
    <dbReference type="NCBI Taxonomy" id="448386"/>
    <lineage>
        <taxon>Eukaryota</taxon>
        <taxon>Rhodophyta</taxon>
        <taxon>Florideophyceae</taxon>
        <taxon>Rhodymeniophycidae</taxon>
        <taxon>Gracilariales</taxon>
        <taxon>Gracilariaceae</taxon>
        <taxon>Gracilariopsis</taxon>
    </lineage>
</organism>
<dbReference type="InterPro" id="IPR036390">
    <property type="entry name" value="WH_DNA-bd_sf"/>
</dbReference>
<evidence type="ECO:0000256" key="1">
    <source>
        <dbReference type="ARBA" id="ARBA00004123"/>
    </source>
</evidence>
<dbReference type="GO" id="GO:0000981">
    <property type="term" value="F:DNA-binding transcription factor activity, RNA polymerase II-specific"/>
    <property type="evidence" value="ECO:0007669"/>
    <property type="project" value="TreeGrafter"/>
</dbReference>
<comment type="subcellular location">
    <subcellularLocation>
        <location evidence="1 7">Nucleus</location>
    </subcellularLocation>
</comment>
<keyword evidence="12" id="KW-1185">Reference proteome</keyword>
<gene>
    <name evidence="11" type="ORF">BWQ96_02124</name>
</gene>
<dbReference type="InterPro" id="IPR014889">
    <property type="entry name" value="Transc_factor_DP_C"/>
</dbReference>
<name>A0A2V3J180_9FLOR</name>
<evidence type="ECO:0000259" key="9">
    <source>
        <dbReference type="SMART" id="SM01138"/>
    </source>
</evidence>
<evidence type="ECO:0000256" key="8">
    <source>
        <dbReference type="SAM" id="MobiDB-lite"/>
    </source>
</evidence>
<keyword evidence="5 7" id="KW-0804">Transcription</keyword>
<dbReference type="Pfam" id="PF08781">
    <property type="entry name" value="DP"/>
    <property type="match status" value="1"/>
</dbReference>
<evidence type="ECO:0000256" key="4">
    <source>
        <dbReference type="ARBA" id="ARBA00023125"/>
    </source>
</evidence>
<dbReference type="Gene3D" id="1.10.10.10">
    <property type="entry name" value="Winged helix-like DNA-binding domain superfamily/Winged helix DNA-binding domain"/>
    <property type="match status" value="1"/>
</dbReference>
<evidence type="ECO:0000256" key="7">
    <source>
        <dbReference type="RuleBase" id="RU003796"/>
    </source>
</evidence>
<feature type="domain" description="Transcription factor DP C-terminal" evidence="9">
    <location>
        <begin position="228"/>
        <end position="360"/>
    </location>
</feature>
<evidence type="ECO:0000256" key="6">
    <source>
        <dbReference type="ARBA" id="ARBA00023242"/>
    </source>
</evidence>
<dbReference type="SUPFAM" id="SSF144074">
    <property type="entry name" value="E2F-DP heterodimerization region"/>
    <property type="match status" value="1"/>
</dbReference>
<protein>
    <submittedName>
        <fullName evidence="11">Transcription factor-like protein DPB</fullName>
    </submittedName>
</protein>
<keyword evidence="3 7" id="KW-0805">Transcription regulation</keyword>
<dbReference type="InterPro" id="IPR015648">
    <property type="entry name" value="Transcrpt_fac_DP"/>
</dbReference>
<evidence type="ECO:0000256" key="3">
    <source>
        <dbReference type="ARBA" id="ARBA00023015"/>
    </source>
</evidence>
<feature type="compositionally biased region" description="Low complexity" evidence="8">
    <location>
        <begin position="55"/>
        <end position="71"/>
    </location>
</feature>
<evidence type="ECO:0000256" key="5">
    <source>
        <dbReference type="ARBA" id="ARBA00023163"/>
    </source>
</evidence>
<dbReference type="GO" id="GO:0005634">
    <property type="term" value="C:nucleus"/>
    <property type="evidence" value="ECO:0007669"/>
    <property type="project" value="UniProtKB-SubCell"/>
</dbReference>
<feature type="domain" description="E2F/DP family winged-helix DNA-binding" evidence="10">
    <location>
        <begin position="120"/>
        <end position="210"/>
    </location>
</feature>
<dbReference type="GO" id="GO:0051726">
    <property type="term" value="P:regulation of cell cycle"/>
    <property type="evidence" value="ECO:0007669"/>
    <property type="project" value="InterPro"/>
</dbReference>
<dbReference type="Pfam" id="PF02319">
    <property type="entry name" value="WHD_E2F_TDP"/>
    <property type="match status" value="1"/>
</dbReference>
<dbReference type="InterPro" id="IPR003316">
    <property type="entry name" value="E2F_WHTH_DNA-bd_dom"/>
</dbReference>
<dbReference type="GO" id="GO:0000977">
    <property type="term" value="F:RNA polymerase II transcription regulatory region sequence-specific DNA binding"/>
    <property type="evidence" value="ECO:0007669"/>
    <property type="project" value="TreeGrafter"/>
</dbReference>
<dbReference type="Gene3D" id="1.20.140.80">
    <property type="entry name" value="Transcription factor DP"/>
    <property type="match status" value="1"/>
</dbReference>
<dbReference type="InterPro" id="IPR038168">
    <property type="entry name" value="TF_DP_C_sf"/>
</dbReference>
<evidence type="ECO:0000256" key="2">
    <source>
        <dbReference type="ARBA" id="ARBA00010940"/>
    </source>
</evidence>
<sequence>MDATPSTLSRTPPAPSLSRSPRAHDVSPPPNLAIKKRKPRSSSVIFAANQRVPTASKSASVAVPSHHSASAPLPPSPSFRPQHSAFRHHPPTTSSLLTCAPPNSFNSNKLAQRSTRYSDVKRKGLRHFAIRVSRKVEQQRITTYNQVADELVAEERALRASQSPHNPTTPPSQHALVDEKNIRRRVYDSLNVLMAMGIIAKDKKLISWQGLDRLHCAPHSHQIAAINNAIAEKKAALAHKQALLADLKDQHSRTCAIIDRNRASNYSHIDHEDGASCSLSHAPLPVHQQYADRIGIPFFILSAPKDTTIELEMDQSSQDICFTFNSSFAIFDDREVIRRMLPSSPTNLPTQPIHVDPVGRITLSP</sequence>
<proteinExistence type="inferred from homology"/>
<dbReference type="OrthoDB" id="4899at2759"/>
<accession>A0A2V3J180</accession>
<feature type="region of interest" description="Disordered" evidence="8">
    <location>
        <begin position="1"/>
        <end position="94"/>
    </location>
</feature>
<dbReference type="PANTHER" id="PTHR12548:SF9">
    <property type="entry name" value="TRANSCRIPTION FACTOR DP"/>
    <property type="match status" value="1"/>
</dbReference>
<dbReference type="EMBL" id="NBIV01000016">
    <property type="protein sequence ID" value="PXF48172.1"/>
    <property type="molecule type" value="Genomic_DNA"/>
</dbReference>
<evidence type="ECO:0000313" key="11">
    <source>
        <dbReference type="EMBL" id="PXF48172.1"/>
    </source>
</evidence>
<evidence type="ECO:0000259" key="10">
    <source>
        <dbReference type="SMART" id="SM01372"/>
    </source>
</evidence>
<keyword evidence="4 7" id="KW-0238">DNA-binding</keyword>
<feature type="compositionally biased region" description="Low complexity" evidence="8">
    <location>
        <begin position="1"/>
        <end position="20"/>
    </location>
</feature>
<evidence type="ECO:0000313" key="12">
    <source>
        <dbReference type="Proteomes" id="UP000247409"/>
    </source>
</evidence>
<dbReference type="PANTHER" id="PTHR12548">
    <property type="entry name" value="TRANSCRIPTION FACTOR DP"/>
    <property type="match status" value="1"/>
</dbReference>
<dbReference type="SMART" id="SM01138">
    <property type="entry name" value="DP"/>
    <property type="match status" value="1"/>
</dbReference>